<name>A0AAU7XKE2_9GAMM</name>
<gene>
    <name evidence="3" type="ORF">V8F66_19320</name>
</gene>
<protein>
    <submittedName>
        <fullName evidence="3">Quinoprotein dehydrogenase-associated SoxYZ-like carrier</fullName>
    </submittedName>
</protein>
<accession>A0AAU7XKE2</accession>
<dbReference type="InterPro" id="IPR014880">
    <property type="entry name" value="SoxZ_dom"/>
</dbReference>
<sequence length="275" mass="29715">MATPTPIITLPRLAAALPAFLAAFIWLIVMLPSPALATVNTAEQDPLDSFMWPVYRERFLGDAPVVFDERVIVSAPSFAEDSGQVPIELDARGLAANGEPITDIIAWVDLNPIPRLFHYSPMSHGLAKLSLNIRLEQASAVRVAVKQGDTWHVGGTYIEAEGGGCTTPGIAGADNDWENTFGELQGRLFATESEQRLRVRLSHPMDSGLIPSLPAFYVQSFELLDQQGQKVAALDIEASVSANPTLGLHMRPSAEGYVIGARDNNGNRFSIGLQP</sequence>
<dbReference type="AlphaFoldDB" id="A0AAU7XKE2"/>
<dbReference type="EMBL" id="CP158484">
    <property type="protein sequence ID" value="XBY58412.1"/>
    <property type="molecule type" value="Genomic_DNA"/>
</dbReference>
<feature type="domain" description="Sulphur oxidation protein SoxZ" evidence="1">
    <location>
        <begin position="196"/>
        <end position="270"/>
    </location>
</feature>
<reference evidence="3" key="1">
    <citation type="submission" date="2024-02" db="EMBL/GenBank/DDBJ databases">
        <title>Complete genome sequence of Vreelandella sp. SM1641, a marine exopolysaccharide-producing bacterium isolated from deep-sea hydrothermal sediment of the southwest Indian Ocean.</title>
        <authorList>
            <person name="Zhu H."/>
            <person name="Sun M."/>
        </authorList>
    </citation>
    <scope>NUCLEOTIDE SEQUENCE</scope>
    <source>
        <strain evidence="3">SM1641</strain>
    </source>
</reference>
<evidence type="ECO:0000259" key="2">
    <source>
        <dbReference type="Pfam" id="PF13501"/>
    </source>
</evidence>
<dbReference type="InterPro" id="IPR032711">
    <property type="entry name" value="SoxY"/>
</dbReference>
<proteinExistence type="predicted"/>
<dbReference type="KEGG" id="vrs:V8F66_19320"/>
<evidence type="ECO:0000313" key="3">
    <source>
        <dbReference type="EMBL" id="XBY58412.1"/>
    </source>
</evidence>
<dbReference type="Pfam" id="PF08770">
    <property type="entry name" value="SoxZ"/>
    <property type="match status" value="1"/>
</dbReference>
<organism evidence="3">
    <name type="scientific">Vreelandella sp. SM1641</name>
    <dbReference type="NCBI Taxonomy" id="3126101"/>
    <lineage>
        <taxon>Bacteria</taxon>
        <taxon>Pseudomonadati</taxon>
        <taxon>Pseudomonadota</taxon>
        <taxon>Gammaproteobacteria</taxon>
        <taxon>Oceanospirillales</taxon>
        <taxon>Halomonadaceae</taxon>
        <taxon>Vreelandella</taxon>
    </lineage>
</organism>
<dbReference type="Pfam" id="PF13501">
    <property type="entry name" value="SoxY"/>
    <property type="match status" value="1"/>
</dbReference>
<feature type="domain" description="Ig-like SoxY" evidence="2">
    <location>
        <begin position="57"/>
        <end position="165"/>
    </location>
</feature>
<dbReference type="RefSeq" id="WP_218927615.1">
    <property type="nucleotide sequence ID" value="NZ_CP158484.1"/>
</dbReference>
<evidence type="ECO:0000259" key="1">
    <source>
        <dbReference type="Pfam" id="PF08770"/>
    </source>
</evidence>
<dbReference type="InterPro" id="IPR030831">
    <property type="entry name" value="Fuse-rel_SoxYZ"/>
</dbReference>
<dbReference type="NCBIfam" id="TIGR04557">
    <property type="entry name" value="fuse_rel_SoxYZ"/>
    <property type="match status" value="1"/>
</dbReference>